<dbReference type="Proteomes" id="UP000002027">
    <property type="component" value="Chromosome 1"/>
</dbReference>
<evidence type="ECO:0000259" key="1">
    <source>
        <dbReference type="Pfam" id="PF01494"/>
    </source>
</evidence>
<dbReference type="SUPFAM" id="SSF51905">
    <property type="entry name" value="FAD/NAD(P)-binding domain"/>
    <property type="match status" value="1"/>
</dbReference>
<dbReference type="HOGENOM" id="CLU_024648_7_0_0"/>
<dbReference type="PRINTS" id="PR00420">
    <property type="entry name" value="RNGMNOXGNASE"/>
</dbReference>
<dbReference type="KEGG" id="sti:Sthe_2059"/>
<dbReference type="OrthoDB" id="9806565at2"/>
<dbReference type="Pfam" id="PF01494">
    <property type="entry name" value="FAD_binding_3"/>
    <property type="match status" value="1"/>
</dbReference>
<dbReference type="AlphaFoldDB" id="D1C5T7"/>
<dbReference type="eggNOG" id="COG0644">
    <property type="taxonomic scope" value="Bacteria"/>
</dbReference>
<gene>
    <name evidence="2" type="ordered locus">Sthe_2059</name>
</gene>
<dbReference type="InParanoid" id="D1C5T7"/>
<sequence length="415" mass="45776">MYDAIIVGARIAGSTTALLLAQRGYSILLLDRDRFPSSTLSTHLFFTDSLSAFERIGVLDRVLAIDAPRLKRLRFPYVDAPFAEVDGRDFALCIRREPLDAILVEAAGAHPEIELHTGARVTGLLREGERVIGVRYQEAGQEHEARARFVIGADGRHSLVAREVGATAYEDFPPMFAWYYGYFRGVPLDDPPSAFAVRGTYPEIGAEYAASFIFPCDDGLTLVGFGVQASAFDAFRRNHREHFFGGLARIPEAMERIGDSQLEGPIVGTGDLPNFLRVPVGPGWALVGDAGCHKDPHSVQGMGDAVRSAQLLVESLDRWWQGEIDEQTALAEYHARRDADVLPMFEFTTGQLEARFTEEEWKEFGRRTWEDPALARARVAAMAHAIPPAEVYSEQAIRRVLEGRGVGLSDSGPGQ</sequence>
<accession>D1C5T7</accession>
<dbReference type="GO" id="GO:0004497">
    <property type="term" value="F:monooxygenase activity"/>
    <property type="evidence" value="ECO:0007669"/>
    <property type="project" value="UniProtKB-KW"/>
</dbReference>
<keyword evidence="2" id="KW-0503">Monooxygenase</keyword>
<dbReference type="RefSeq" id="WP_012872535.1">
    <property type="nucleotide sequence ID" value="NC_013523.1"/>
</dbReference>
<keyword evidence="2" id="KW-0560">Oxidoreductase</keyword>
<dbReference type="GO" id="GO:0071949">
    <property type="term" value="F:FAD binding"/>
    <property type="evidence" value="ECO:0007669"/>
    <property type="project" value="InterPro"/>
</dbReference>
<dbReference type="PANTHER" id="PTHR42685:SF22">
    <property type="entry name" value="CONDITIONED MEDIUM FACTOR RECEPTOR 1"/>
    <property type="match status" value="1"/>
</dbReference>
<dbReference type="PANTHER" id="PTHR42685">
    <property type="entry name" value="GERANYLGERANYL DIPHOSPHATE REDUCTASE"/>
    <property type="match status" value="1"/>
</dbReference>
<reference evidence="2 3" key="2">
    <citation type="journal article" date="2010" name="Stand. Genomic Sci.">
        <title>Complete genome sequence of Desulfohalobium retbaense type strain (HR(100)).</title>
        <authorList>
            <person name="Spring S."/>
            <person name="Nolan M."/>
            <person name="Lapidus A."/>
            <person name="Glavina Del Rio T."/>
            <person name="Copeland A."/>
            <person name="Tice H."/>
            <person name="Cheng J.F."/>
            <person name="Lucas S."/>
            <person name="Land M."/>
            <person name="Chen F."/>
            <person name="Bruce D."/>
            <person name="Goodwin L."/>
            <person name="Pitluck S."/>
            <person name="Ivanova N."/>
            <person name="Mavromatis K."/>
            <person name="Mikhailova N."/>
            <person name="Pati A."/>
            <person name="Chen A."/>
            <person name="Palaniappan K."/>
            <person name="Hauser L."/>
            <person name="Chang Y.J."/>
            <person name="Jeffries C.D."/>
            <person name="Munk C."/>
            <person name="Kiss H."/>
            <person name="Chain P."/>
            <person name="Han C."/>
            <person name="Brettin T."/>
            <person name="Detter J.C."/>
            <person name="Schuler E."/>
            <person name="Goker M."/>
            <person name="Rohde M."/>
            <person name="Bristow J."/>
            <person name="Eisen J.A."/>
            <person name="Markowitz V."/>
            <person name="Hugenholtz P."/>
            <person name="Kyrpides N.C."/>
            <person name="Klenk H.P."/>
        </authorList>
    </citation>
    <scope>NUCLEOTIDE SEQUENCE [LARGE SCALE GENOMIC DNA]</scope>
    <source>
        <strain evidence="3">ATCC 49802 / DSM 20745 / S 6022</strain>
    </source>
</reference>
<protein>
    <submittedName>
        <fullName evidence="2">Monooxygenase FAD-binding protein</fullName>
    </submittedName>
</protein>
<evidence type="ECO:0000313" key="2">
    <source>
        <dbReference type="EMBL" id="ACZ39489.1"/>
    </source>
</evidence>
<reference evidence="3" key="1">
    <citation type="submission" date="2009-11" db="EMBL/GenBank/DDBJ databases">
        <title>The complete chromosome 1 of Sphaerobacter thermophilus DSM 20745.</title>
        <authorList>
            <person name="Lucas S."/>
            <person name="Copeland A."/>
            <person name="Lapidus A."/>
            <person name="Glavina del Rio T."/>
            <person name="Dalin E."/>
            <person name="Tice H."/>
            <person name="Bruce D."/>
            <person name="Goodwin L."/>
            <person name="Pitluck S."/>
            <person name="Kyrpides N."/>
            <person name="Mavromatis K."/>
            <person name="Ivanova N."/>
            <person name="Mikhailova N."/>
            <person name="LaButti K.M."/>
            <person name="Clum A."/>
            <person name="Sun H.I."/>
            <person name="Brettin T."/>
            <person name="Detter J.C."/>
            <person name="Han C."/>
            <person name="Larimer F."/>
            <person name="Land M."/>
            <person name="Hauser L."/>
            <person name="Markowitz V."/>
            <person name="Cheng J.F."/>
            <person name="Hugenholtz P."/>
            <person name="Woyke T."/>
            <person name="Wu D."/>
            <person name="Steenblock K."/>
            <person name="Schneider S."/>
            <person name="Pukall R."/>
            <person name="Goeker M."/>
            <person name="Klenk H.P."/>
            <person name="Eisen J.A."/>
        </authorList>
    </citation>
    <scope>NUCLEOTIDE SEQUENCE [LARGE SCALE GENOMIC DNA]</scope>
    <source>
        <strain evidence="3">ATCC 49802 / DSM 20745 / S 6022</strain>
    </source>
</reference>
<dbReference type="InterPro" id="IPR002938">
    <property type="entry name" value="FAD-bd"/>
</dbReference>
<dbReference type="EMBL" id="CP001823">
    <property type="protein sequence ID" value="ACZ39489.1"/>
    <property type="molecule type" value="Genomic_DNA"/>
</dbReference>
<feature type="domain" description="FAD-binding" evidence="1">
    <location>
        <begin position="2"/>
        <end position="175"/>
    </location>
</feature>
<dbReference type="STRING" id="479434.Sthe_2059"/>
<dbReference type="InterPro" id="IPR036188">
    <property type="entry name" value="FAD/NAD-bd_sf"/>
</dbReference>
<dbReference type="Gene3D" id="3.50.50.60">
    <property type="entry name" value="FAD/NAD(P)-binding domain"/>
    <property type="match status" value="1"/>
</dbReference>
<evidence type="ECO:0000313" key="3">
    <source>
        <dbReference type="Proteomes" id="UP000002027"/>
    </source>
</evidence>
<proteinExistence type="predicted"/>
<dbReference type="InterPro" id="IPR050407">
    <property type="entry name" value="Geranylgeranyl_reductase"/>
</dbReference>
<keyword evidence="3" id="KW-1185">Reference proteome</keyword>
<name>D1C5T7_SPHTD</name>
<organism evidence="2 3">
    <name type="scientific">Sphaerobacter thermophilus (strain ATCC 49802 / DSM 20745 / KCCM 41009 / NCIMB 13125 / S 6022)</name>
    <dbReference type="NCBI Taxonomy" id="479434"/>
    <lineage>
        <taxon>Bacteria</taxon>
        <taxon>Pseudomonadati</taxon>
        <taxon>Thermomicrobiota</taxon>
        <taxon>Thermomicrobia</taxon>
        <taxon>Sphaerobacterales</taxon>
        <taxon>Sphaerobacterineae</taxon>
        <taxon>Sphaerobacteraceae</taxon>
        <taxon>Sphaerobacter</taxon>
    </lineage>
</organism>